<sequence length="305" mass="33980">MSSETEASGSNRHVQSLVHICHRVAAQHIDLISSLGDLPYSLVQPILERCTAEQLLRVEAASPHLKKDSDELWKALIIDTYPAMADKCEDGSDGRPGFWRAQFFILREAEAKRLEEAASLLRSKKAKADEHKKKREIKVIDSMPPPKRQRTGSGWNTSPQPKTLFQKTKSEASKLQKNIYHTRMIPPMPKGNDYRLTGNISGSSKLPIPQSSYSSRVTVNTVTRRPSLKSTESLSESTEPTIPSSNTSTLPPFPSGTEGQPTSKEPVIPLSPPLAEKKKTFPISKKDPMSSLFVPKHRAYSQRTR</sequence>
<evidence type="ECO:0000313" key="4">
    <source>
        <dbReference type="EMBL" id="KAF9059530.1"/>
    </source>
</evidence>
<dbReference type="GO" id="GO:0070449">
    <property type="term" value="C:elongin complex"/>
    <property type="evidence" value="ECO:0007669"/>
    <property type="project" value="InterPro"/>
</dbReference>
<feature type="domain" description="F-box" evidence="3">
    <location>
        <begin position="32"/>
        <end position="76"/>
    </location>
</feature>
<dbReference type="Proteomes" id="UP000772434">
    <property type="component" value="Unassembled WGS sequence"/>
</dbReference>
<accession>A0A9P5PCD5</accession>
<organism evidence="4 5">
    <name type="scientific">Rhodocollybia butyracea</name>
    <dbReference type="NCBI Taxonomy" id="206335"/>
    <lineage>
        <taxon>Eukaryota</taxon>
        <taxon>Fungi</taxon>
        <taxon>Dikarya</taxon>
        <taxon>Basidiomycota</taxon>
        <taxon>Agaricomycotina</taxon>
        <taxon>Agaricomycetes</taxon>
        <taxon>Agaricomycetidae</taxon>
        <taxon>Agaricales</taxon>
        <taxon>Marasmiineae</taxon>
        <taxon>Omphalotaceae</taxon>
        <taxon>Rhodocollybia</taxon>
    </lineage>
</organism>
<feature type="compositionally biased region" description="Low complexity" evidence="2">
    <location>
        <begin position="228"/>
        <end position="249"/>
    </location>
</feature>
<protein>
    <recommendedName>
        <fullName evidence="1">Elongin-A</fullName>
    </recommendedName>
</protein>
<dbReference type="Gene3D" id="6.10.250.3180">
    <property type="match status" value="1"/>
</dbReference>
<dbReference type="PANTHER" id="PTHR15141:SF76">
    <property type="entry name" value="TRANSCRIPTION ELONGATION FACTOR B POLYPEPTIDE 3"/>
    <property type="match status" value="1"/>
</dbReference>
<dbReference type="OrthoDB" id="21513at2759"/>
<dbReference type="EMBL" id="JADNRY010000295">
    <property type="protein sequence ID" value="KAF9059530.1"/>
    <property type="molecule type" value="Genomic_DNA"/>
</dbReference>
<dbReference type="AlphaFoldDB" id="A0A9P5PCD5"/>
<gene>
    <name evidence="4" type="ORF">BDP27DRAFT_1341304</name>
</gene>
<proteinExistence type="predicted"/>
<feature type="compositionally biased region" description="Basic and acidic residues" evidence="2">
    <location>
        <begin position="275"/>
        <end position="288"/>
    </location>
</feature>
<feature type="compositionally biased region" description="Basic residues" evidence="2">
    <location>
        <begin position="295"/>
        <end position="305"/>
    </location>
</feature>
<dbReference type="InterPro" id="IPR001810">
    <property type="entry name" value="F-box_dom"/>
</dbReference>
<evidence type="ECO:0000256" key="2">
    <source>
        <dbReference type="SAM" id="MobiDB-lite"/>
    </source>
</evidence>
<feature type="compositionally biased region" description="Polar residues" evidence="2">
    <location>
        <begin position="151"/>
        <end position="164"/>
    </location>
</feature>
<dbReference type="InterPro" id="IPR010684">
    <property type="entry name" value="RNA_pol_II_trans_fac_SIII_A"/>
</dbReference>
<evidence type="ECO:0000259" key="3">
    <source>
        <dbReference type="PROSITE" id="PS50181"/>
    </source>
</evidence>
<evidence type="ECO:0000313" key="5">
    <source>
        <dbReference type="Proteomes" id="UP000772434"/>
    </source>
</evidence>
<keyword evidence="5" id="KW-1185">Reference proteome</keyword>
<dbReference type="PROSITE" id="PS50181">
    <property type="entry name" value="FBOX"/>
    <property type="match status" value="1"/>
</dbReference>
<reference evidence="4" key="1">
    <citation type="submission" date="2020-11" db="EMBL/GenBank/DDBJ databases">
        <authorList>
            <consortium name="DOE Joint Genome Institute"/>
            <person name="Ahrendt S."/>
            <person name="Riley R."/>
            <person name="Andreopoulos W."/>
            <person name="Labutti K."/>
            <person name="Pangilinan J."/>
            <person name="Ruiz-Duenas F.J."/>
            <person name="Barrasa J.M."/>
            <person name="Sanchez-Garcia M."/>
            <person name="Camarero S."/>
            <person name="Miyauchi S."/>
            <person name="Serrano A."/>
            <person name="Linde D."/>
            <person name="Babiker R."/>
            <person name="Drula E."/>
            <person name="Ayuso-Fernandez I."/>
            <person name="Pacheco R."/>
            <person name="Padilla G."/>
            <person name="Ferreira P."/>
            <person name="Barriuso J."/>
            <person name="Kellner H."/>
            <person name="Castanera R."/>
            <person name="Alfaro M."/>
            <person name="Ramirez L."/>
            <person name="Pisabarro A.G."/>
            <person name="Kuo A."/>
            <person name="Tritt A."/>
            <person name="Lipzen A."/>
            <person name="He G."/>
            <person name="Yan M."/>
            <person name="Ng V."/>
            <person name="Cullen D."/>
            <person name="Martin F."/>
            <person name="Rosso M.-N."/>
            <person name="Henrissat B."/>
            <person name="Hibbett D."/>
            <person name="Martinez A.T."/>
            <person name="Grigoriev I.V."/>
        </authorList>
    </citation>
    <scope>NUCLEOTIDE SEQUENCE</scope>
    <source>
        <strain evidence="4">AH 40177</strain>
    </source>
</reference>
<dbReference type="Pfam" id="PF06881">
    <property type="entry name" value="Elongin_A"/>
    <property type="match status" value="1"/>
</dbReference>
<dbReference type="InterPro" id="IPR051870">
    <property type="entry name" value="Elongin-A_domain"/>
</dbReference>
<dbReference type="GO" id="GO:0006368">
    <property type="term" value="P:transcription elongation by RNA polymerase II"/>
    <property type="evidence" value="ECO:0007669"/>
    <property type="project" value="InterPro"/>
</dbReference>
<comment type="caution">
    <text evidence="4">The sequence shown here is derived from an EMBL/GenBank/DDBJ whole genome shotgun (WGS) entry which is preliminary data.</text>
</comment>
<dbReference type="PANTHER" id="PTHR15141">
    <property type="entry name" value="TRANSCRIPTION ELONGATION FACTOR B POLYPEPTIDE 3"/>
    <property type="match status" value="1"/>
</dbReference>
<evidence type="ECO:0000256" key="1">
    <source>
        <dbReference type="ARBA" id="ARBA00021346"/>
    </source>
</evidence>
<name>A0A9P5PCD5_9AGAR</name>
<feature type="compositionally biased region" description="Polar residues" evidence="2">
    <location>
        <begin position="198"/>
        <end position="224"/>
    </location>
</feature>
<feature type="region of interest" description="Disordered" evidence="2">
    <location>
        <begin position="183"/>
        <end position="305"/>
    </location>
</feature>
<feature type="region of interest" description="Disordered" evidence="2">
    <location>
        <begin position="143"/>
        <end position="164"/>
    </location>
</feature>